<dbReference type="EMBL" id="MRWU01000005">
    <property type="protein sequence ID" value="OSX93486.1"/>
    <property type="molecule type" value="Genomic_DNA"/>
</dbReference>
<dbReference type="AlphaFoldDB" id="A0AAP8BFK4"/>
<name>A0AAP8BFK4_BACMY</name>
<accession>A0AAP8BFK4</accession>
<comment type="caution">
    <text evidence="1">The sequence shown here is derived from an EMBL/GenBank/DDBJ whole genome shotgun (WGS) entry which is preliminary data.</text>
</comment>
<sequence length="108" mass="12240">MSIETGLNFVMVEGIVVDITQSVVRIVVNGKDLPFTSVQTSAWNHGPVNDLIVSTNQRVNELYQFMWSQVPVTISVYFLQGADLMRFARIAGINERVTGEYIYHFIWG</sequence>
<evidence type="ECO:0000313" key="2">
    <source>
        <dbReference type="Proteomes" id="UP000194131"/>
    </source>
</evidence>
<reference evidence="1 2" key="1">
    <citation type="submission" date="2016-12" db="EMBL/GenBank/DDBJ databases">
        <title>Genome Sequences of Twelve Sporeforming Bacillus Species Isolated from Foods.</title>
        <authorList>
            <person name="De Jong A."/>
            <person name="Holsappel S."/>
            <person name="Kuipers O.P."/>
        </authorList>
    </citation>
    <scope>NUCLEOTIDE SEQUENCE [LARGE SCALE GENOMIC DNA]</scope>
    <source>
        <strain evidence="1 2">S3E15</strain>
    </source>
</reference>
<evidence type="ECO:0000313" key="1">
    <source>
        <dbReference type="EMBL" id="OSX93486.1"/>
    </source>
</evidence>
<gene>
    <name evidence="1" type="ORF">S3E15_04645</name>
</gene>
<organism evidence="1 2">
    <name type="scientific">Bacillus mycoides</name>
    <dbReference type="NCBI Taxonomy" id="1405"/>
    <lineage>
        <taxon>Bacteria</taxon>
        <taxon>Bacillati</taxon>
        <taxon>Bacillota</taxon>
        <taxon>Bacilli</taxon>
        <taxon>Bacillales</taxon>
        <taxon>Bacillaceae</taxon>
        <taxon>Bacillus</taxon>
        <taxon>Bacillus cereus group</taxon>
    </lineage>
</organism>
<protein>
    <submittedName>
        <fullName evidence="1">Uncharacterized protein</fullName>
    </submittedName>
</protein>
<proteinExistence type="predicted"/>
<dbReference type="Proteomes" id="UP000194131">
    <property type="component" value="Unassembled WGS sequence"/>
</dbReference>